<reference evidence="1 2" key="1">
    <citation type="submission" date="2011-01" db="EMBL/GenBank/DDBJ databases">
        <authorList>
            <person name="Muzny D."/>
            <person name="Qin X."/>
            <person name="Deng J."/>
            <person name="Jiang H."/>
            <person name="Liu Y."/>
            <person name="Qu J."/>
            <person name="Song X.-Z."/>
            <person name="Zhang L."/>
            <person name="Thornton R."/>
            <person name="Coyle M."/>
            <person name="Francisco L."/>
            <person name="Jackson L."/>
            <person name="Javaid M."/>
            <person name="Korchina V."/>
            <person name="Kovar C."/>
            <person name="Mata R."/>
            <person name="Mathew T."/>
            <person name="Ngo R."/>
            <person name="Nguyen L."/>
            <person name="Nguyen N."/>
            <person name="Okwuonu G."/>
            <person name="Ongeri F."/>
            <person name="Pham C."/>
            <person name="Simmons D."/>
            <person name="Wilczek-Boney K."/>
            <person name="Hale W."/>
            <person name="Jakkamsetti A."/>
            <person name="Pham P."/>
            <person name="Ruth R."/>
            <person name="San Lucas F."/>
            <person name="Warren J."/>
            <person name="Zhang J."/>
            <person name="Zhao Z."/>
            <person name="Zhou C."/>
            <person name="Zhu D."/>
            <person name="Lee S."/>
            <person name="Bess C."/>
            <person name="Blankenburg K."/>
            <person name="Forbes L."/>
            <person name="Fu Q."/>
            <person name="Gubbala S."/>
            <person name="Hirani K."/>
            <person name="Jayaseelan J.C."/>
            <person name="Lara F."/>
            <person name="Munidasa M."/>
            <person name="Palculict T."/>
            <person name="Patil S."/>
            <person name="Pu L.-L."/>
            <person name="Saada N."/>
            <person name="Tang L."/>
            <person name="Weissenberger G."/>
            <person name="Zhu Y."/>
            <person name="Hemphill L."/>
            <person name="Shang Y."/>
            <person name="Youmans B."/>
            <person name="Ayvaz T."/>
            <person name="Ross M."/>
            <person name="Santibanez J."/>
            <person name="Aqrawi P."/>
            <person name="Gross S."/>
            <person name="Joshi V."/>
            <person name="Fowler G."/>
            <person name="Nazareth L."/>
            <person name="Reid J."/>
            <person name="Worley K."/>
            <person name="Petrosino J."/>
            <person name="Highlander S."/>
            <person name="Gibbs R."/>
        </authorList>
    </citation>
    <scope>NUCLEOTIDE SEQUENCE [LARGE SCALE GENOMIC DNA]</scope>
    <source>
        <strain evidence="1 2">DSM 16608</strain>
    </source>
</reference>
<dbReference type="HOGENOM" id="CLU_2937839_0_0_10"/>
<dbReference type="Proteomes" id="UP000005697">
    <property type="component" value="Unassembled WGS sequence"/>
</dbReference>
<name>F0F9E8_9BACT</name>
<evidence type="ECO:0000313" key="1">
    <source>
        <dbReference type="EMBL" id="EGC19322.1"/>
    </source>
</evidence>
<organism evidence="1 2">
    <name type="scientific">Prevotella multiformis DSM 16608</name>
    <dbReference type="NCBI Taxonomy" id="888743"/>
    <lineage>
        <taxon>Bacteria</taxon>
        <taxon>Pseudomonadati</taxon>
        <taxon>Bacteroidota</taxon>
        <taxon>Bacteroidia</taxon>
        <taxon>Bacteroidales</taxon>
        <taxon>Prevotellaceae</taxon>
        <taxon>Prevotella</taxon>
    </lineage>
</organism>
<accession>F0F9E8</accession>
<sequence>MRMIFIRHTRERVMPQPDGQGFRKGSGRQPVRFRLMHASADYKERCRQTAVFKIVITNES</sequence>
<proteinExistence type="predicted"/>
<dbReference type="EMBL" id="AEWX01000029">
    <property type="protein sequence ID" value="EGC19322.1"/>
    <property type="molecule type" value="Genomic_DNA"/>
</dbReference>
<evidence type="ECO:0000313" key="2">
    <source>
        <dbReference type="Proteomes" id="UP000005697"/>
    </source>
</evidence>
<protein>
    <submittedName>
        <fullName evidence="1">Uncharacterized protein</fullName>
    </submittedName>
</protein>
<dbReference type="STRING" id="888743.HMPREF9141_2215"/>
<gene>
    <name evidence="1" type="ORF">HMPREF9141_2215</name>
</gene>
<dbReference type="AlphaFoldDB" id="F0F9E8"/>
<comment type="caution">
    <text evidence="1">The sequence shown here is derived from an EMBL/GenBank/DDBJ whole genome shotgun (WGS) entry which is preliminary data.</text>
</comment>
<keyword evidence="2" id="KW-1185">Reference proteome</keyword>